<dbReference type="Gene3D" id="2.60.120.260">
    <property type="entry name" value="Galactose-binding domain-like"/>
    <property type="match status" value="1"/>
</dbReference>
<accession>A0A7C3WWA9</accession>
<dbReference type="GO" id="GO:0045490">
    <property type="term" value="P:pectin catabolic process"/>
    <property type="evidence" value="ECO:0007669"/>
    <property type="project" value="TreeGrafter"/>
</dbReference>
<comment type="similarity">
    <text evidence="1 4">Belongs to the glycosyl hydrolase 53 family.</text>
</comment>
<protein>
    <recommendedName>
        <fullName evidence="4">Arabinogalactan endo-beta-1,4-galactanase</fullName>
        <ecNumber evidence="4">3.2.1.89</ecNumber>
    </recommendedName>
</protein>
<dbReference type="InterPro" id="IPR011683">
    <property type="entry name" value="Glyco_hydro_53"/>
</dbReference>
<evidence type="ECO:0000259" key="5">
    <source>
        <dbReference type="Pfam" id="PF07532"/>
    </source>
</evidence>
<dbReference type="GO" id="GO:0015926">
    <property type="term" value="F:glucosidase activity"/>
    <property type="evidence" value="ECO:0007669"/>
    <property type="project" value="InterPro"/>
</dbReference>
<evidence type="ECO:0000313" key="6">
    <source>
        <dbReference type="EMBL" id="HGB31172.1"/>
    </source>
</evidence>
<keyword evidence="3 4" id="KW-0326">Glycosidase</keyword>
<evidence type="ECO:0000256" key="3">
    <source>
        <dbReference type="ARBA" id="ARBA00023295"/>
    </source>
</evidence>
<dbReference type="EC" id="3.2.1.89" evidence="4"/>
<gene>
    <name evidence="6" type="ORF">ENV35_04775</name>
</gene>
<dbReference type="PANTHER" id="PTHR34983:SF2">
    <property type="entry name" value="ENDO-BETA-1,4-GALACTANASE"/>
    <property type="match status" value="1"/>
</dbReference>
<dbReference type="InterPro" id="IPR011081">
    <property type="entry name" value="Big_4"/>
</dbReference>
<dbReference type="GO" id="GO:0031218">
    <property type="term" value="F:arabinogalactan endo-1,4-beta-galactosidase activity"/>
    <property type="evidence" value="ECO:0007669"/>
    <property type="project" value="UniProtKB-EC"/>
</dbReference>
<dbReference type="Pfam" id="PF07532">
    <property type="entry name" value="Big_4"/>
    <property type="match status" value="1"/>
</dbReference>
<keyword evidence="2 4" id="KW-0378">Hydrolase</keyword>
<comment type="caution">
    <text evidence="6">The sequence shown here is derived from an EMBL/GenBank/DDBJ whole genome shotgun (WGS) entry which is preliminary data.</text>
</comment>
<sequence>MKIIKILLLILLGVTMILINNYGEDKIFVNPIEGISKDFIKGVDISMLYEVEAKGGKFYDNGEQKDPLQILKDHGVNWVRVRIWNDPYDEKGNPYGGGNCEYKRMTELIKRAKNLGLKVLVDFHYSDFWADPGKQEKPKAWKNLKGAQLIKAVSDFTYNVLNYMKNNKVLPDMVQIGNEVNNGFLWPDGKLIGDDAGGFEVFVKLFNAGASAVRRIDKNIKVAVHLAEGGNSSLFKWFFANVSGLKMDFDIIGVSYYPYWHGTLEELKENLNDIALRYNKEIAIFETAYAWTLEDGDNHPNIFGGDLWMMGGYKPTVQGQATAIRDIMEVVAQIPNNKGLGIFYWEGCWIPVNGAGWKEGEGNPWDNQTLFDFKGNALPSLDVFNLVYGHQKVDVKVVDILSNVKIKISTGEIPKLPEKVKVLFSDDSIRNLKVTWDAIDNKLLSVPGDFKLRGKIEGIDKEIYAQISVSGEKNYVPNWSFESGTIDPWIVEGDKMAVKVVKATPPQNAKTGEYALNYWLDKPFKFEMYLVIKDLKPGKYRVSFWIHGGGGENLLRFKVSGYGGEEKYIDIVNTGWLKWSNPTIRDINVTTGEMKISIIVDGNSGNWAWIDDFEVKEE</sequence>
<dbReference type="SUPFAM" id="SSF51445">
    <property type="entry name" value="(Trans)glycosidases"/>
    <property type="match status" value="1"/>
</dbReference>
<dbReference type="EMBL" id="DTGA01000107">
    <property type="protein sequence ID" value="HGB31172.1"/>
    <property type="molecule type" value="Genomic_DNA"/>
</dbReference>
<dbReference type="PANTHER" id="PTHR34983">
    <property type="entry name" value="ARABINOGALACTAN ENDO-BETA-1,4-GALACTANASE A"/>
    <property type="match status" value="1"/>
</dbReference>
<dbReference type="Pfam" id="PF07745">
    <property type="entry name" value="Glyco_hydro_53"/>
    <property type="match status" value="1"/>
</dbReference>
<evidence type="ECO:0000256" key="1">
    <source>
        <dbReference type="ARBA" id="ARBA00010687"/>
    </source>
</evidence>
<comment type="catalytic activity">
    <reaction evidence="4">
        <text>The enzyme specifically hydrolyzes (1-&gt;4)-beta-D-galactosidic linkages in type I arabinogalactans.</text>
        <dbReference type="EC" id="3.2.1.89"/>
    </reaction>
</comment>
<dbReference type="Gene3D" id="3.20.20.80">
    <property type="entry name" value="Glycosidases"/>
    <property type="match status" value="1"/>
</dbReference>
<name>A0A7C3WWA9_9BACT</name>
<organism evidence="6">
    <name type="scientific">Dictyoglomus turgidum</name>
    <dbReference type="NCBI Taxonomy" id="513050"/>
    <lineage>
        <taxon>Bacteria</taxon>
        <taxon>Pseudomonadati</taxon>
        <taxon>Dictyoglomota</taxon>
        <taxon>Dictyoglomia</taxon>
        <taxon>Dictyoglomales</taxon>
        <taxon>Dictyoglomaceae</taxon>
        <taxon>Dictyoglomus</taxon>
    </lineage>
</organism>
<dbReference type="AlphaFoldDB" id="A0A7C3WWA9"/>
<dbReference type="InterPro" id="IPR017853">
    <property type="entry name" value="GH"/>
</dbReference>
<feature type="domain" description="Bacterial Ig-like" evidence="5">
    <location>
        <begin position="402"/>
        <end position="459"/>
    </location>
</feature>
<evidence type="ECO:0000256" key="2">
    <source>
        <dbReference type="ARBA" id="ARBA00022801"/>
    </source>
</evidence>
<evidence type="ECO:0000256" key="4">
    <source>
        <dbReference type="RuleBase" id="RU361192"/>
    </source>
</evidence>
<reference evidence="6" key="1">
    <citation type="journal article" date="2020" name="mSystems">
        <title>Genome- and Community-Level Interaction Insights into Carbon Utilization and Element Cycling Functions of Hydrothermarchaeota in Hydrothermal Sediment.</title>
        <authorList>
            <person name="Zhou Z."/>
            <person name="Liu Y."/>
            <person name="Xu W."/>
            <person name="Pan J."/>
            <person name="Luo Z.H."/>
            <person name="Li M."/>
        </authorList>
    </citation>
    <scope>NUCLEOTIDE SEQUENCE [LARGE SCALE GENOMIC DNA]</scope>
    <source>
        <strain evidence="6">SpSt-751</strain>
    </source>
</reference>
<proteinExistence type="inferred from homology"/>